<keyword evidence="2 3" id="KW-0175">Coiled coil</keyword>
<dbReference type="Gene3D" id="1.20.5.1160">
    <property type="entry name" value="Vasodilator-stimulated phosphoprotein"/>
    <property type="match status" value="1"/>
</dbReference>
<gene>
    <name evidence="6" type="primary">K1c1_1</name>
    <name evidence="6" type="ORF">GTO93_0014603</name>
</gene>
<dbReference type="Gene3D" id="1.20.5.170">
    <property type="match status" value="1"/>
</dbReference>
<accession>A0ABS2YPC9</accession>
<proteinExistence type="predicted"/>
<evidence type="ECO:0000313" key="7">
    <source>
        <dbReference type="Proteomes" id="UP001166093"/>
    </source>
</evidence>
<dbReference type="PROSITE" id="PS51842">
    <property type="entry name" value="IF_ROD_2"/>
    <property type="match status" value="1"/>
</dbReference>
<sequence length="400" mass="44333">MSYSSSSSVSSGGHFKASQAGSGHSVIKRRAPSVYGGAGGHGTRILSHSMSGGFGGYGGVFAMGGGGGGWSFGTEHGFSINEKSTMQNLNDRLASYLEKVRSLEAANSKLEFQIREFMNNKTPLSHDYSAYEKIIHDLQHQIHAMCVANSGIILRIDNAKLAADDFHVKYEAELAMRQSVEADISGLRRVLDQLTLARSDLESDLERLKEELIYLKKNHQEDLAALRAQMHSTSVNVEVDAAPHQDLSRVLEETRAQYEGIAEKNHREIEAWYKSKGLEIELQSQLGMKGALESSLRETEANYSNHLHRLQGKVSSLEAELMQLRLDIEHQSQEYRILLDIKTRLEMEIAEYRRLLDGEGASVPVQKAPAVTTRKVKTIVEEVVNGKVVSSHVEEVEQGI</sequence>
<keyword evidence="1" id="KW-0403">Intermediate filament</keyword>
<feature type="domain" description="IF rod" evidence="5">
    <location>
        <begin position="82"/>
        <end position="363"/>
    </location>
</feature>
<dbReference type="SMART" id="SM01391">
    <property type="entry name" value="Filament"/>
    <property type="match status" value="1"/>
</dbReference>
<evidence type="ECO:0000256" key="2">
    <source>
        <dbReference type="ARBA" id="ARBA00023054"/>
    </source>
</evidence>
<dbReference type="SUPFAM" id="SSF64593">
    <property type="entry name" value="Intermediate filament protein, coiled coil region"/>
    <property type="match status" value="2"/>
</dbReference>
<dbReference type="EMBL" id="JAAWVQ010174531">
    <property type="protein sequence ID" value="MBN3288333.1"/>
    <property type="molecule type" value="Genomic_DNA"/>
</dbReference>
<dbReference type="InterPro" id="IPR002957">
    <property type="entry name" value="Keratin_I"/>
</dbReference>
<organism evidence="6 7">
    <name type="scientific">Polyodon spathula</name>
    <name type="common">North American paddlefish</name>
    <name type="synonym">Squalus spathula</name>
    <dbReference type="NCBI Taxonomy" id="7913"/>
    <lineage>
        <taxon>Eukaryota</taxon>
        <taxon>Metazoa</taxon>
        <taxon>Chordata</taxon>
        <taxon>Craniata</taxon>
        <taxon>Vertebrata</taxon>
        <taxon>Euteleostomi</taxon>
        <taxon>Actinopterygii</taxon>
        <taxon>Chondrostei</taxon>
        <taxon>Acipenseriformes</taxon>
        <taxon>Polyodontidae</taxon>
        <taxon>Polyodon</taxon>
    </lineage>
</organism>
<evidence type="ECO:0000259" key="5">
    <source>
        <dbReference type="PROSITE" id="PS51842"/>
    </source>
</evidence>
<evidence type="ECO:0000256" key="3">
    <source>
        <dbReference type="SAM" id="Coils"/>
    </source>
</evidence>
<dbReference type="Pfam" id="PF00038">
    <property type="entry name" value="Filament"/>
    <property type="match status" value="2"/>
</dbReference>
<evidence type="ECO:0000256" key="1">
    <source>
        <dbReference type="ARBA" id="ARBA00022754"/>
    </source>
</evidence>
<keyword evidence="7" id="KW-1185">Reference proteome</keyword>
<dbReference type="PANTHER" id="PTHR23239">
    <property type="entry name" value="INTERMEDIATE FILAMENT"/>
    <property type="match status" value="1"/>
</dbReference>
<protein>
    <submittedName>
        <fullName evidence="6">K1C1 protein</fullName>
    </submittedName>
</protein>
<feature type="non-terminal residue" evidence="6">
    <location>
        <position position="1"/>
    </location>
</feature>
<dbReference type="InterPro" id="IPR039008">
    <property type="entry name" value="IF_rod_dom"/>
</dbReference>
<reference evidence="6" key="1">
    <citation type="journal article" date="2021" name="Cell">
        <title>Tracing the genetic footprints of vertebrate landing in non-teleost ray-finned fishes.</title>
        <authorList>
            <person name="Bi X."/>
            <person name="Wang K."/>
            <person name="Yang L."/>
            <person name="Pan H."/>
            <person name="Jiang H."/>
            <person name="Wei Q."/>
            <person name="Fang M."/>
            <person name="Yu H."/>
            <person name="Zhu C."/>
            <person name="Cai Y."/>
            <person name="He Y."/>
            <person name="Gan X."/>
            <person name="Zeng H."/>
            <person name="Yu D."/>
            <person name="Zhu Y."/>
            <person name="Jiang H."/>
            <person name="Qiu Q."/>
            <person name="Yang H."/>
            <person name="Zhang Y.E."/>
            <person name="Wang W."/>
            <person name="Zhu M."/>
            <person name="He S."/>
            <person name="Zhang G."/>
        </authorList>
    </citation>
    <scope>NUCLEOTIDE SEQUENCE</scope>
    <source>
        <strain evidence="6">Pddl_001</strain>
    </source>
</reference>
<feature type="coiled-coil region" evidence="3">
    <location>
        <begin position="86"/>
        <end position="120"/>
    </location>
</feature>
<evidence type="ECO:0000256" key="4">
    <source>
        <dbReference type="SAM" id="MobiDB-lite"/>
    </source>
</evidence>
<evidence type="ECO:0000313" key="6">
    <source>
        <dbReference type="EMBL" id="MBN3288333.1"/>
    </source>
</evidence>
<feature type="coiled-coil region" evidence="3">
    <location>
        <begin position="191"/>
        <end position="229"/>
    </location>
</feature>
<dbReference type="PANTHER" id="PTHR23239:SF180">
    <property type="entry name" value="KERATIN, TYPE I CYTOSKELETAL 17"/>
    <property type="match status" value="1"/>
</dbReference>
<name>A0ABS2YPC9_POLSP</name>
<feature type="non-terminal residue" evidence="6">
    <location>
        <position position="400"/>
    </location>
</feature>
<feature type="coiled-coil region" evidence="3">
    <location>
        <begin position="307"/>
        <end position="334"/>
    </location>
</feature>
<feature type="region of interest" description="Disordered" evidence="4">
    <location>
        <begin position="1"/>
        <end position="26"/>
    </location>
</feature>
<dbReference type="PRINTS" id="PR01248">
    <property type="entry name" value="TYPE1KERATIN"/>
</dbReference>
<dbReference type="Proteomes" id="UP001166093">
    <property type="component" value="Unassembled WGS sequence"/>
</dbReference>
<comment type="caution">
    <text evidence="6">The sequence shown here is derived from an EMBL/GenBank/DDBJ whole genome shotgun (WGS) entry which is preliminary data.</text>
</comment>
<feature type="compositionally biased region" description="Low complexity" evidence="4">
    <location>
        <begin position="1"/>
        <end position="11"/>
    </location>
</feature>